<evidence type="ECO:0000256" key="3">
    <source>
        <dbReference type="ARBA" id="ARBA00022801"/>
    </source>
</evidence>
<evidence type="ECO:0000313" key="7">
    <source>
        <dbReference type="Proteomes" id="UP000613011"/>
    </source>
</evidence>
<dbReference type="GO" id="GO:0008234">
    <property type="term" value="F:cysteine-type peptidase activity"/>
    <property type="evidence" value="ECO:0007669"/>
    <property type="project" value="UniProtKB-KW"/>
</dbReference>
<dbReference type="Gene3D" id="3.90.1720.10">
    <property type="entry name" value="endopeptidase domain like (from Nostoc punctiforme)"/>
    <property type="match status" value="1"/>
</dbReference>
<keyword evidence="3" id="KW-0378">Hydrolase</keyword>
<dbReference type="InterPro" id="IPR038765">
    <property type="entry name" value="Papain-like_cys_pep_sf"/>
</dbReference>
<dbReference type="Proteomes" id="UP000613011">
    <property type="component" value="Unassembled WGS sequence"/>
</dbReference>
<evidence type="ECO:0000256" key="1">
    <source>
        <dbReference type="ARBA" id="ARBA00007074"/>
    </source>
</evidence>
<comment type="caution">
    <text evidence="6">The sequence shown here is derived from an EMBL/GenBank/DDBJ whole genome shotgun (WGS) entry which is preliminary data.</text>
</comment>
<proteinExistence type="inferred from homology"/>
<evidence type="ECO:0000256" key="4">
    <source>
        <dbReference type="ARBA" id="ARBA00022807"/>
    </source>
</evidence>
<dbReference type="AlphaFoldDB" id="A0A937D2H5"/>
<evidence type="ECO:0000313" key="6">
    <source>
        <dbReference type="EMBL" id="MBL0419750.1"/>
    </source>
</evidence>
<accession>A0A937D2H5</accession>
<sequence length="143" mass="15796">MKAAEIVALARETLGTSYQHQGRVSGLALDCAGVPVHVAQRLGISLADYTRYGRLPVPGEMRAALDVHLQRVPKDAMQLADVVWIRFQHEPQHLGIVADYPHGGFSLIHAYNGAGLSQVVEHRLDPTWLSRIVAVWRYPGVEL</sequence>
<gene>
    <name evidence="6" type="ORF">JI739_05250</name>
</gene>
<dbReference type="RefSeq" id="WP_201682757.1">
    <property type="nucleotide sequence ID" value="NZ_JAEQNA010000001.1"/>
</dbReference>
<keyword evidence="4" id="KW-0788">Thiol protease</keyword>
<comment type="similarity">
    <text evidence="1">Belongs to the peptidase C40 family.</text>
</comment>
<keyword evidence="2" id="KW-0645">Protease</keyword>
<feature type="domain" description="NlpC/P60" evidence="5">
    <location>
        <begin position="15"/>
        <end position="135"/>
    </location>
</feature>
<keyword evidence="7" id="KW-1185">Reference proteome</keyword>
<dbReference type="GO" id="GO:0006508">
    <property type="term" value="P:proteolysis"/>
    <property type="evidence" value="ECO:0007669"/>
    <property type="project" value="UniProtKB-KW"/>
</dbReference>
<dbReference type="EMBL" id="JAEQNA010000001">
    <property type="protein sequence ID" value="MBL0419750.1"/>
    <property type="molecule type" value="Genomic_DNA"/>
</dbReference>
<dbReference type="SUPFAM" id="SSF54001">
    <property type="entry name" value="Cysteine proteinases"/>
    <property type="match status" value="1"/>
</dbReference>
<reference evidence="6" key="1">
    <citation type="submission" date="2021-01" db="EMBL/GenBank/DDBJ databases">
        <title>Ramlibacter sp. strain AW1 16S ribosomal RNA gene Genome sequencing and assembly.</title>
        <authorList>
            <person name="Kang M."/>
        </authorList>
    </citation>
    <scope>NUCLEOTIDE SEQUENCE</scope>
    <source>
        <strain evidence="6">AW1</strain>
    </source>
</reference>
<dbReference type="Pfam" id="PF00877">
    <property type="entry name" value="NLPC_P60"/>
    <property type="match status" value="1"/>
</dbReference>
<evidence type="ECO:0000256" key="2">
    <source>
        <dbReference type="ARBA" id="ARBA00022670"/>
    </source>
</evidence>
<organism evidence="6 7">
    <name type="scientific">Ramlibacter aurantiacus</name>
    <dbReference type="NCBI Taxonomy" id="2801330"/>
    <lineage>
        <taxon>Bacteria</taxon>
        <taxon>Pseudomonadati</taxon>
        <taxon>Pseudomonadota</taxon>
        <taxon>Betaproteobacteria</taxon>
        <taxon>Burkholderiales</taxon>
        <taxon>Comamonadaceae</taxon>
        <taxon>Ramlibacter</taxon>
    </lineage>
</organism>
<protein>
    <submittedName>
        <fullName evidence="6">C40 family peptidase</fullName>
    </submittedName>
</protein>
<evidence type="ECO:0000259" key="5">
    <source>
        <dbReference type="Pfam" id="PF00877"/>
    </source>
</evidence>
<dbReference type="InterPro" id="IPR000064">
    <property type="entry name" value="NLP_P60_dom"/>
</dbReference>
<name>A0A937D2H5_9BURK</name>